<evidence type="ECO:0000256" key="3">
    <source>
        <dbReference type="ARBA" id="ARBA00022737"/>
    </source>
</evidence>
<dbReference type="InterPro" id="IPR001611">
    <property type="entry name" value="Leu-rich_rpt"/>
</dbReference>
<feature type="region of interest" description="Disordered" evidence="4">
    <location>
        <begin position="8"/>
        <end position="30"/>
    </location>
</feature>
<keyword evidence="6" id="KW-1185">Reference proteome</keyword>
<evidence type="ECO:0000256" key="2">
    <source>
        <dbReference type="ARBA" id="ARBA00022614"/>
    </source>
</evidence>
<dbReference type="RefSeq" id="XP_044545376.1">
    <property type="nucleotide sequence ID" value="XM_044698845.1"/>
</dbReference>
<dbReference type="GO" id="GO:0048471">
    <property type="term" value="C:perinuclear region of cytoplasm"/>
    <property type="evidence" value="ECO:0007669"/>
    <property type="project" value="TreeGrafter"/>
</dbReference>
<evidence type="ECO:0000256" key="1">
    <source>
        <dbReference type="ARBA" id="ARBA00022468"/>
    </source>
</evidence>
<dbReference type="SMART" id="SM00367">
    <property type="entry name" value="LRR_CC"/>
    <property type="match status" value="8"/>
</dbReference>
<keyword evidence="2" id="KW-0433">Leucine-rich repeat</keyword>
<evidence type="ECO:0000313" key="5">
    <source>
        <dbReference type="EMBL" id="KAG2378114.1"/>
    </source>
</evidence>
<dbReference type="Proteomes" id="UP000816034">
    <property type="component" value="Unassembled WGS sequence"/>
</dbReference>
<dbReference type="EMBL" id="PYSW02000035">
    <property type="protein sequence ID" value="KAG2378114.1"/>
    <property type="molecule type" value="Genomic_DNA"/>
</dbReference>
<dbReference type="PANTHER" id="PTHR24113">
    <property type="entry name" value="RAN GTPASE-ACTIVATING PROTEIN 1"/>
    <property type="match status" value="1"/>
</dbReference>
<keyword evidence="3" id="KW-0677">Repeat</keyword>
<dbReference type="Pfam" id="PF13516">
    <property type="entry name" value="LRR_6"/>
    <property type="match status" value="8"/>
</dbReference>
<comment type="caution">
    <text evidence="5">The sequence shown here is derived from an EMBL/GenBank/DDBJ whole genome shotgun (WGS) entry which is preliminary data.</text>
</comment>
<evidence type="ECO:0008006" key="7">
    <source>
        <dbReference type="Google" id="ProtNLM"/>
    </source>
</evidence>
<keyword evidence="1" id="KW-0343">GTPase activation</keyword>
<dbReference type="GO" id="GO:0005634">
    <property type="term" value="C:nucleus"/>
    <property type="evidence" value="ECO:0007669"/>
    <property type="project" value="TreeGrafter"/>
</dbReference>
<accession>A0AA88GEW6</accession>
<dbReference type="PANTHER" id="PTHR24113:SF12">
    <property type="entry name" value="RAN GTPASE-ACTIVATING PROTEIN 1"/>
    <property type="match status" value="1"/>
</dbReference>
<dbReference type="InterPro" id="IPR006553">
    <property type="entry name" value="Leu-rich_rpt_Cys-con_subtyp"/>
</dbReference>
<reference evidence="5 6" key="1">
    <citation type="journal article" date="2018" name="BMC Genomics">
        <title>The genome of Naegleria lovaniensis, the basis for a comparative approach to unravel pathogenicity factors of the human pathogenic amoeba N. fowleri.</title>
        <authorList>
            <person name="Liechti N."/>
            <person name="Schurch N."/>
            <person name="Bruggmann R."/>
            <person name="Wittwer M."/>
        </authorList>
    </citation>
    <scope>NUCLEOTIDE SEQUENCE [LARGE SCALE GENOMIC DNA]</scope>
    <source>
        <strain evidence="5 6">ATCC 30569</strain>
    </source>
</reference>
<sequence>MPFIKKFISSWKASPTSSEHGTKEPVDSDPNVKNTMFNRTLNISQNQSTLNCSIFPNEILLQILDFIDDCNYEFIGGVFMKVCKQWYCASITGRSISLDFSKCKISRNKFDLIFRTKRQNIQPLLLSNLTELNLEGCIVGKKGLKSIMKCEFISNLTSLNLSYNKFKHRGLKRIAKCTYLSKLTYLNLQFTDPGSELNLTAISQSDFMSNLRVLKLNDCSVPITSLHQIFSSEKMKNLLELKVSAPFFGTDVYLQEFTLLLTAQNSCLKHLTSLSMSSIRQEALDIQSIVNSENLQHLTLLNCKRSGIDDFGASQIATSKYMSNLRELDISNNFLRNDGIKSIANSELMSHLTSLRVGGNNKITAQGAQFIASSQYMKNLTCLRMSHTDIGCEGTSFIASSEFLNQLTDLSLSYTNCGNQGVFHIASSTTLNNLRRLALNGNGIQDLAILTLSQSPSMRQLTALNLHGNNIGSESVVAISLRSQMSRLSILDLSNNYGALSSEIMHLLANSEYMHNITNLNIRKTISSVTGYEHIRPLFTITENRRNVIENITMLNLDGNNIGDEGVKIISQCDYRHHPRLTSLNLAKNNITAKGVQFMTESINFLNILELILDFNEIGNEGAILISHAKHFKNLTSLSVHDNQISKQGEEALTQQERISQNMPKLTRLTLSWHYNPVTVREFL</sequence>
<organism evidence="5 6">
    <name type="scientific">Naegleria lovaniensis</name>
    <name type="common">Amoeba</name>
    <dbReference type="NCBI Taxonomy" id="51637"/>
    <lineage>
        <taxon>Eukaryota</taxon>
        <taxon>Discoba</taxon>
        <taxon>Heterolobosea</taxon>
        <taxon>Tetramitia</taxon>
        <taxon>Eutetramitia</taxon>
        <taxon>Vahlkampfiidae</taxon>
        <taxon>Naegleria</taxon>
    </lineage>
</organism>
<dbReference type="AlphaFoldDB" id="A0AA88GEW6"/>
<dbReference type="GO" id="GO:0031267">
    <property type="term" value="F:small GTPase binding"/>
    <property type="evidence" value="ECO:0007669"/>
    <property type="project" value="TreeGrafter"/>
</dbReference>
<dbReference type="SUPFAM" id="SSF52047">
    <property type="entry name" value="RNI-like"/>
    <property type="match status" value="3"/>
</dbReference>
<name>A0AA88GEW6_NAELO</name>
<gene>
    <name evidence="5" type="ORF">C9374_008736</name>
</gene>
<dbReference type="PROSITE" id="PS51450">
    <property type="entry name" value="LRR"/>
    <property type="match status" value="1"/>
</dbReference>
<evidence type="ECO:0000256" key="4">
    <source>
        <dbReference type="SAM" id="MobiDB-lite"/>
    </source>
</evidence>
<dbReference type="GeneID" id="68101190"/>
<evidence type="ECO:0000313" key="6">
    <source>
        <dbReference type="Proteomes" id="UP000816034"/>
    </source>
</evidence>
<proteinExistence type="predicted"/>
<dbReference type="GO" id="GO:0005829">
    <property type="term" value="C:cytosol"/>
    <property type="evidence" value="ECO:0007669"/>
    <property type="project" value="TreeGrafter"/>
</dbReference>
<dbReference type="GO" id="GO:0005096">
    <property type="term" value="F:GTPase activator activity"/>
    <property type="evidence" value="ECO:0007669"/>
    <property type="project" value="UniProtKB-KW"/>
</dbReference>
<protein>
    <recommendedName>
        <fullName evidence="7">F-box domain-containing protein</fullName>
    </recommendedName>
</protein>
<dbReference type="SMART" id="SM00368">
    <property type="entry name" value="LRR_RI"/>
    <property type="match status" value="6"/>
</dbReference>
<dbReference type="GO" id="GO:0006913">
    <property type="term" value="P:nucleocytoplasmic transport"/>
    <property type="evidence" value="ECO:0007669"/>
    <property type="project" value="TreeGrafter"/>
</dbReference>
<dbReference type="InterPro" id="IPR027038">
    <property type="entry name" value="RanGap"/>
</dbReference>
<dbReference type="Gene3D" id="3.80.10.10">
    <property type="entry name" value="Ribonuclease Inhibitor"/>
    <property type="match status" value="4"/>
</dbReference>
<dbReference type="InterPro" id="IPR032675">
    <property type="entry name" value="LRR_dom_sf"/>
</dbReference>